<evidence type="ECO:0000313" key="2">
    <source>
        <dbReference type="Proteomes" id="UP000309997"/>
    </source>
</evidence>
<evidence type="ECO:0000313" key="1">
    <source>
        <dbReference type="EMBL" id="KAL3564939.1"/>
    </source>
</evidence>
<gene>
    <name evidence="1" type="ORF">D5086_032985</name>
</gene>
<dbReference type="EMBL" id="RCHU02000019">
    <property type="protein sequence ID" value="KAL3564939.1"/>
    <property type="molecule type" value="Genomic_DNA"/>
</dbReference>
<sequence length="300" mass="34740">MVPEVLWRQLACRNYLGKDEVDYRLSARKATIHAVLQDKHACVTCDTDDLANKISYLRLPGYKVLAQVERKEEEEEENRTDKRNESSRYVYSSRFCDCKCLCLLGPCSSNIVRIVYKNILINTPKGPSLSFTLTFKLASMNSPATGVKLRWASGKHISKTQSVSFYPVTDEKKYYKLTFHKRHRQLILGDYLNHVLKEGNEIKVRNRQRKLYTNSGSYWRHVVFQHPASFETLAMEAERKQEIVDDLVIFSKAEDFYARIGRAWKRGYLLFGPPGTGKSTMIAAMANLLNYDIYDLERLL</sequence>
<protein>
    <submittedName>
        <fullName evidence="1">Uncharacterized protein</fullName>
    </submittedName>
</protein>
<organism evidence="1 2">
    <name type="scientific">Populus alba</name>
    <name type="common">White poplar</name>
    <dbReference type="NCBI Taxonomy" id="43335"/>
    <lineage>
        <taxon>Eukaryota</taxon>
        <taxon>Viridiplantae</taxon>
        <taxon>Streptophyta</taxon>
        <taxon>Embryophyta</taxon>
        <taxon>Tracheophyta</taxon>
        <taxon>Spermatophyta</taxon>
        <taxon>Magnoliopsida</taxon>
        <taxon>eudicotyledons</taxon>
        <taxon>Gunneridae</taxon>
        <taxon>Pentapetalae</taxon>
        <taxon>rosids</taxon>
        <taxon>fabids</taxon>
        <taxon>Malpighiales</taxon>
        <taxon>Salicaceae</taxon>
        <taxon>Saliceae</taxon>
        <taxon>Populus</taxon>
    </lineage>
</organism>
<dbReference type="Proteomes" id="UP000309997">
    <property type="component" value="Unassembled WGS sequence"/>
</dbReference>
<reference evidence="1 2" key="1">
    <citation type="journal article" date="2024" name="Plant Biotechnol. J.">
        <title>Genome and CRISPR/Cas9 system of a widespread forest tree (Populus alba) in the world.</title>
        <authorList>
            <person name="Liu Y.J."/>
            <person name="Jiang P.F."/>
            <person name="Han X.M."/>
            <person name="Li X.Y."/>
            <person name="Wang H.M."/>
            <person name="Wang Y.J."/>
            <person name="Wang X.X."/>
            <person name="Zeng Q.Y."/>
        </authorList>
    </citation>
    <scope>NUCLEOTIDE SEQUENCE [LARGE SCALE GENOMIC DNA]</scope>
    <source>
        <strain evidence="2">cv. PAL-ZL1</strain>
    </source>
</reference>
<proteinExistence type="predicted"/>
<name>A0ACC4AFJ2_POPAL</name>
<comment type="caution">
    <text evidence="1">The sequence shown here is derived from an EMBL/GenBank/DDBJ whole genome shotgun (WGS) entry which is preliminary data.</text>
</comment>
<keyword evidence="2" id="KW-1185">Reference proteome</keyword>
<accession>A0ACC4AFJ2</accession>